<name>A0A842J7Q8_9BACT</name>
<comment type="caution">
    <text evidence="2">The sequence shown here is derived from an EMBL/GenBank/DDBJ whole genome shotgun (WGS) entry which is preliminary data.</text>
</comment>
<dbReference type="AlphaFoldDB" id="A0A842J7Q8"/>
<proteinExistence type="predicted"/>
<protein>
    <recommendedName>
        <fullName evidence="4">DUF3828 domain-containing protein</fullName>
    </recommendedName>
</protein>
<dbReference type="EMBL" id="JACLZK010000001">
    <property type="protein sequence ID" value="MBC2882810.1"/>
    <property type="molecule type" value="Genomic_DNA"/>
</dbReference>
<evidence type="ECO:0000313" key="2">
    <source>
        <dbReference type="EMBL" id="MBC2882810.1"/>
    </source>
</evidence>
<organism evidence="2 3">
    <name type="scientific">Campylobacter massiliensis</name>
    <dbReference type="NCBI Taxonomy" id="2762557"/>
    <lineage>
        <taxon>Bacteria</taxon>
        <taxon>Pseudomonadati</taxon>
        <taxon>Campylobacterota</taxon>
        <taxon>Epsilonproteobacteria</taxon>
        <taxon>Campylobacterales</taxon>
        <taxon>Campylobacteraceae</taxon>
        <taxon>Campylobacter</taxon>
    </lineage>
</organism>
<evidence type="ECO:0000313" key="3">
    <source>
        <dbReference type="Proteomes" id="UP000552683"/>
    </source>
</evidence>
<feature type="signal peptide" evidence="1">
    <location>
        <begin position="1"/>
        <end position="24"/>
    </location>
</feature>
<evidence type="ECO:0008006" key="4">
    <source>
        <dbReference type="Google" id="ProtNLM"/>
    </source>
</evidence>
<dbReference type="Proteomes" id="UP000552683">
    <property type="component" value="Unassembled WGS sequence"/>
</dbReference>
<reference evidence="2 3" key="1">
    <citation type="submission" date="2020-08" db="EMBL/GenBank/DDBJ databases">
        <title>Complete genome and description of Campylobacter massiliensis Marseille-Q3452 sp. nov.</title>
        <authorList>
            <person name="Antezack A."/>
        </authorList>
    </citation>
    <scope>NUCLEOTIDE SEQUENCE [LARGE SCALE GENOMIC DNA]</scope>
    <source>
        <strain evidence="2 3">Marseille-Q3452</strain>
    </source>
</reference>
<keyword evidence="1" id="KW-0732">Signal</keyword>
<evidence type="ECO:0000256" key="1">
    <source>
        <dbReference type="SAM" id="SignalP"/>
    </source>
</evidence>
<keyword evidence="3" id="KW-1185">Reference proteome</keyword>
<accession>A0A842J7Q8</accession>
<feature type="chain" id="PRO_5032272144" description="DUF3828 domain-containing protein" evidence="1">
    <location>
        <begin position="25"/>
        <end position="171"/>
    </location>
</feature>
<gene>
    <name evidence="2" type="ORF">H7R39_05985</name>
</gene>
<sequence length="171" mass="18867">MKNVSKICLLAVIFCGLGGANLSAQTTKASLMEKTVNEFYQTNYGNGEVQPITSEWLTPELDGLIYDQFGSALGRLSGVEHVSSDLDADPFIDAQDIDELKNFSAKAVSENEVRVKFELFGEKRDITLRLICDKDCLIDDVKLSDGGSLKAKIKKSLKAAYPSNYDKIFKD</sequence>
<dbReference type="Gene3D" id="3.10.450.50">
    <property type="match status" value="1"/>
</dbReference>
<dbReference type="RefSeq" id="WP_185898370.1">
    <property type="nucleotide sequence ID" value="NZ_JACLZK010000001.1"/>
</dbReference>